<dbReference type="PANTHER" id="PTHR22946">
    <property type="entry name" value="DIENELACTONE HYDROLASE DOMAIN-CONTAINING PROTEIN-RELATED"/>
    <property type="match status" value="1"/>
</dbReference>
<dbReference type="PANTHER" id="PTHR22946:SF8">
    <property type="entry name" value="ACETYL XYLAN ESTERASE DOMAIN-CONTAINING PROTEIN"/>
    <property type="match status" value="1"/>
</dbReference>
<reference evidence="3 4" key="1">
    <citation type="submission" date="2019-07" db="EMBL/GenBank/DDBJ databases">
        <title>Hymenobacter sp. straun FUR1 Genome sequencing and assembly.</title>
        <authorList>
            <person name="Chhetri G."/>
        </authorList>
    </citation>
    <scope>NUCLEOTIDE SEQUENCE [LARGE SCALE GENOMIC DNA]</scope>
    <source>
        <strain evidence="3 4">Fur1</strain>
    </source>
</reference>
<dbReference type="RefSeq" id="WP_144850304.1">
    <property type="nucleotide sequence ID" value="NZ_VMRJ01000004.1"/>
</dbReference>
<dbReference type="InterPro" id="IPR008391">
    <property type="entry name" value="AXE1_dom"/>
</dbReference>
<comment type="caution">
    <text evidence="3">The sequence shown here is derived from an EMBL/GenBank/DDBJ whole genome shotgun (WGS) entry which is preliminary data.</text>
</comment>
<evidence type="ECO:0000313" key="3">
    <source>
        <dbReference type="EMBL" id="TVT39441.1"/>
    </source>
</evidence>
<dbReference type="Gene3D" id="3.40.50.1820">
    <property type="entry name" value="alpha/beta hydrolase"/>
    <property type="match status" value="2"/>
</dbReference>
<dbReference type="AlphaFoldDB" id="A0A558BSG6"/>
<feature type="domain" description="Acetyl xylan esterase" evidence="2">
    <location>
        <begin position="108"/>
        <end position="256"/>
    </location>
</feature>
<name>A0A558BSG6_9BACT</name>
<organism evidence="3 4">
    <name type="scientific">Hymenobacter setariae</name>
    <dbReference type="NCBI Taxonomy" id="2594794"/>
    <lineage>
        <taxon>Bacteria</taxon>
        <taxon>Pseudomonadati</taxon>
        <taxon>Bacteroidota</taxon>
        <taxon>Cytophagia</taxon>
        <taxon>Cytophagales</taxon>
        <taxon>Hymenobacteraceae</taxon>
        <taxon>Hymenobacter</taxon>
    </lineage>
</organism>
<protein>
    <recommendedName>
        <fullName evidence="2">Acetyl xylan esterase domain-containing protein</fullName>
    </recommendedName>
</protein>
<dbReference type="Pfam" id="PF05448">
    <property type="entry name" value="AXE1"/>
    <property type="match status" value="1"/>
</dbReference>
<dbReference type="InterPro" id="IPR029058">
    <property type="entry name" value="AB_hydrolase_fold"/>
</dbReference>
<evidence type="ECO:0000256" key="1">
    <source>
        <dbReference type="SAM" id="SignalP"/>
    </source>
</evidence>
<accession>A0A558BSG6</accession>
<evidence type="ECO:0000259" key="2">
    <source>
        <dbReference type="Pfam" id="PF05448"/>
    </source>
</evidence>
<dbReference type="EMBL" id="VMRJ01000004">
    <property type="protein sequence ID" value="TVT39441.1"/>
    <property type="molecule type" value="Genomic_DNA"/>
</dbReference>
<proteinExistence type="predicted"/>
<keyword evidence="4" id="KW-1185">Reference proteome</keyword>
<dbReference type="SUPFAM" id="SSF53474">
    <property type="entry name" value="alpha/beta-Hydrolases"/>
    <property type="match status" value="2"/>
</dbReference>
<sequence>MSKLLTALLALLALGAAAQPSPGKLPSPVIDWRAATTLPTYLLQQVHAQYEPRRAELDKALGSATGTQAYRDSVRTRFRRVLGPLPARTPLRARVVGTVPQVGFRIEKVVYESTPRHHVTANLYVPEGKGKKPTVLLFCGHENTSKATPSYQQTARLFARNGFVVLVIDPISQGERMQLTDASGKPLTRGGTTEHTLLNAQAALLGRSLPAAELWDNVRGLDYLFTRPEVDATRVGCLGNSGGATQTAYFIGYDDRVQVAALCSYVASGERNLSLTGPADGCVQLPGAGAVGLDIADWPIMFAPKPLLWLTGRYDFVDQTDMEAAYADTHRAYAALGQPEHTSLFTYDDGHGISAPKRVAAVAWFRRWLGMSGPAVPEETPLVALPEAALRCTTTGQVNTSFKDEETLSASYLIEARALAKRRPSYSPEALAAVIRRQLGIDNTGGNSLNIDLRDTLRLPNGQAWQNILLRNADQPPLPARLLLPTGPTPTRLVLWLPDLGMATVLRDSAARLAAYQRQGTAVLLADLRGLGETADPATFNDPKYYNQEYRPTQLALHLGRPLLAQRVADVRTLLSFSRNDSRLRTLPILLRADGRAALVAMHAALLSPLVPKLPVANATEQAGATSGTYIPQLEQVQVSGGPSSFQHFLENPTTKDAYSEVLPRVLRTYDVSDLRRALGSRLVNY</sequence>
<feature type="chain" id="PRO_5022057105" description="Acetyl xylan esterase domain-containing protein" evidence="1">
    <location>
        <begin position="19"/>
        <end position="686"/>
    </location>
</feature>
<gene>
    <name evidence="3" type="ORF">FNT36_17490</name>
</gene>
<dbReference type="InterPro" id="IPR050261">
    <property type="entry name" value="FrsA_esterase"/>
</dbReference>
<dbReference type="OrthoDB" id="3668964at2"/>
<keyword evidence="1" id="KW-0732">Signal</keyword>
<dbReference type="Proteomes" id="UP000317624">
    <property type="component" value="Unassembled WGS sequence"/>
</dbReference>
<evidence type="ECO:0000313" key="4">
    <source>
        <dbReference type="Proteomes" id="UP000317624"/>
    </source>
</evidence>
<feature type="signal peptide" evidence="1">
    <location>
        <begin position="1"/>
        <end position="18"/>
    </location>
</feature>